<dbReference type="Proteomes" id="UP001177670">
    <property type="component" value="Unassembled WGS sequence"/>
</dbReference>
<accession>A0AA40GGR0</accession>
<dbReference type="AlphaFoldDB" id="A0AA40GGR0"/>
<gene>
    <name evidence="2" type="ORF">K0M31_002065</name>
</gene>
<dbReference type="EMBL" id="JAHYIQ010000001">
    <property type="protein sequence ID" value="KAK1137561.1"/>
    <property type="molecule type" value="Genomic_DNA"/>
</dbReference>
<feature type="compositionally biased region" description="Basic residues" evidence="1">
    <location>
        <begin position="1"/>
        <end position="14"/>
    </location>
</feature>
<feature type="region of interest" description="Disordered" evidence="1">
    <location>
        <begin position="1"/>
        <end position="30"/>
    </location>
</feature>
<name>A0AA40GGR0_9HYME</name>
<comment type="caution">
    <text evidence="2">The sequence shown here is derived from an EMBL/GenBank/DDBJ whole genome shotgun (WGS) entry which is preliminary data.</text>
</comment>
<evidence type="ECO:0000256" key="1">
    <source>
        <dbReference type="SAM" id="MobiDB-lite"/>
    </source>
</evidence>
<sequence>MIHHRPNHLTHKHGTTSTGLHAEASRTGTLGMVEETARGRRIECHVHGMVRGIRSRRP</sequence>
<evidence type="ECO:0000313" key="2">
    <source>
        <dbReference type="EMBL" id="KAK1137561.1"/>
    </source>
</evidence>
<evidence type="ECO:0000313" key="3">
    <source>
        <dbReference type="Proteomes" id="UP001177670"/>
    </source>
</evidence>
<organism evidence="2 3">
    <name type="scientific">Melipona bicolor</name>
    <dbReference type="NCBI Taxonomy" id="60889"/>
    <lineage>
        <taxon>Eukaryota</taxon>
        <taxon>Metazoa</taxon>
        <taxon>Ecdysozoa</taxon>
        <taxon>Arthropoda</taxon>
        <taxon>Hexapoda</taxon>
        <taxon>Insecta</taxon>
        <taxon>Pterygota</taxon>
        <taxon>Neoptera</taxon>
        <taxon>Endopterygota</taxon>
        <taxon>Hymenoptera</taxon>
        <taxon>Apocrita</taxon>
        <taxon>Aculeata</taxon>
        <taxon>Apoidea</taxon>
        <taxon>Anthophila</taxon>
        <taxon>Apidae</taxon>
        <taxon>Melipona</taxon>
    </lineage>
</organism>
<keyword evidence="3" id="KW-1185">Reference proteome</keyword>
<proteinExistence type="predicted"/>
<protein>
    <submittedName>
        <fullName evidence="2">Uncharacterized protein</fullName>
    </submittedName>
</protein>
<reference evidence="2" key="1">
    <citation type="submission" date="2021-10" db="EMBL/GenBank/DDBJ databases">
        <title>Melipona bicolor Genome sequencing and assembly.</title>
        <authorList>
            <person name="Araujo N.S."/>
            <person name="Arias M.C."/>
        </authorList>
    </citation>
    <scope>NUCLEOTIDE SEQUENCE</scope>
    <source>
        <strain evidence="2">USP_2M_L1-L4_2017</strain>
        <tissue evidence="2">Whole body</tissue>
    </source>
</reference>